<protein>
    <submittedName>
        <fullName evidence="2">Uncharacterized protein</fullName>
    </submittedName>
</protein>
<feature type="compositionally biased region" description="Low complexity" evidence="1">
    <location>
        <begin position="152"/>
        <end position="165"/>
    </location>
</feature>
<accession>A0ABQ9XU72</accession>
<comment type="caution">
    <text evidence="2">The sequence shown here is derived from an EMBL/GenBank/DDBJ whole genome shotgun (WGS) entry which is preliminary data.</text>
</comment>
<dbReference type="EMBL" id="JARBJD010000071">
    <property type="protein sequence ID" value="KAK2955019.1"/>
    <property type="molecule type" value="Genomic_DNA"/>
</dbReference>
<gene>
    <name evidence="2" type="ORF">BLNAU_9950</name>
</gene>
<evidence type="ECO:0000256" key="1">
    <source>
        <dbReference type="SAM" id="MobiDB-lite"/>
    </source>
</evidence>
<reference evidence="2 3" key="1">
    <citation type="journal article" date="2022" name="bioRxiv">
        <title>Genomics of Preaxostyla Flagellates Illuminates Evolutionary Transitions and the Path Towards Mitochondrial Loss.</title>
        <authorList>
            <person name="Novak L.V.F."/>
            <person name="Treitli S.C."/>
            <person name="Pyrih J."/>
            <person name="Halakuc P."/>
            <person name="Pipaliya S.V."/>
            <person name="Vacek V."/>
            <person name="Brzon O."/>
            <person name="Soukal P."/>
            <person name="Eme L."/>
            <person name="Dacks J.B."/>
            <person name="Karnkowska A."/>
            <person name="Elias M."/>
            <person name="Hampl V."/>
        </authorList>
    </citation>
    <scope>NUCLEOTIDE SEQUENCE [LARGE SCALE GENOMIC DNA]</scope>
    <source>
        <strain evidence="2">NAU3</strain>
        <tissue evidence="2">Gut</tissue>
    </source>
</reference>
<keyword evidence="3" id="KW-1185">Reference proteome</keyword>
<dbReference type="Proteomes" id="UP001281761">
    <property type="component" value="Unassembled WGS sequence"/>
</dbReference>
<evidence type="ECO:0000313" key="2">
    <source>
        <dbReference type="EMBL" id="KAK2955019.1"/>
    </source>
</evidence>
<feature type="region of interest" description="Disordered" evidence="1">
    <location>
        <begin position="94"/>
        <end position="172"/>
    </location>
</feature>
<evidence type="ECO:0000313" key="3">
    <source>
        <dbReference type="Proteomes" id="UP001281761"/>
    </source>
</evidence>
<organism evidence="2 3">
    <name type="scientific">Blattamonas nauphoetae</name>
    <dbReference type="NCBI Taxonomy" id="2049346"/>
    <lineage>
        <taxon>Eukaryota</taxon>
        <taxon>Metamonada</taxon>
        <taxon>Preaxostyla</taxon>
        <taxon>Oxymonadida</taxon>
        <taxon>Blattamonas</taxon>
    </lineage>
</organism>
<sequence length="217" mass="24715">MRRWMDGDYWREIVLVSLFGTRFLVLPPHHPHPPTPLCLSLTTHTLPLPSASPLATLCVAHVGYCSSYPQTLRLSSLFHLRFLSLIPLQTGRQVKEGRGMGSKARRRMAPEERGNGGTTQRWRERKGHRQRIECARDRKQKEHKRRGRRTDGQTTRTPTLLTPRRVASSPASQPFWVDSHHIQPGVEADLMYLLHSSLRQLSLSLADAQAILSPLLL</sequence>
<feature type="compositionally biased region" description="Basic and acidic residues" evidence="1">
    <location>
        <begin position="130"/>
        <end position="140"/>
    </location>
</feature>
<proteinExistence type="predicted"/>
<name>A0ABQ9XU72_9EUKA</name>